<dbReference type="SMART" id="SM00355">
    <property type="entry name" value="ZnF_C2H2"/>
    <property type="match status" value="2"/>
</dbReference>
<keyword evidence="1" id="KW-0863">Zinc-finger</keyword>
<dbReference type="GO" id="GO:0008270">
    <property type="term" value="F:zinc ion binding"/>
    <property type="evidence" value="ECO:0007669"/>
    <property type="project" value="UniProtKB-KW"/>
</dbReference>
<evidence type="ECO:0000313" key="4">
    <source>
        <dbReference type="Proteomes" id="UP001140513"/>
    </source>
</evidence>
<keyword evidence="1" id="KW-0479">Metal-binding</keyword>
<keyword evidence="4" id="KW-1185">Reference proteome</keyword>
<comment type="caution">
    <text evidence="3">The sequence shown here is derived from an EMBL/GenBank/DDBJ whole genome shotgun (WGS) entry which is preliminary data.</text>
</comment>
<dbReference type="Gene3D" id="3.30.160.60">
    <property type="entry name" value="Classic Zinc Finger"/>
    <property type="match status" value="1"/>
</dbReference>
<evidence type="ECO:0000259" key="2">
    <source>
        <dbReference type="PROSITE" id="PS50157"/>
    </source>
</evidence>
<dbReference type="PROSITE" id="PS00028">
    <property type="entry name" value="ZINC_FINGER_C2H2_1"/>
    <property type="match status" value="2"/>
</dbReference>
<dbReference type="AlphaFoldDB" id="A0A9W8XLC3"/>
<keyword evidence="1" id="KW-0862">Zinc</keyword>
<proteinExistence type="predicted"/>
<accession>A0A9W8XLC3</accession>
<dbReference type="GeneID" id="80908904"/>
<sequence length="320" mass="35080">MSFAKTRNLSHEAEPYAFWNCVQQLGAVKRAASQTPVSNASPGQPLQYPIQNNLGTNVRPCFAVPDAGTKIGLDNALTVDHFPFALVNGIQPDSSRNSCPLYGPEGLVRGIQSGCSDDYLAHGTGNAQRNYSGANAPFRSIQPHEAYAGSGVPLGNINFTAGYGPTHTGGFQHMDNNLEMAMSSGISPQLPDNGFQLTREEHGQDWYAPSGFELQDLENINWSGNSGMRDLRQLAPSTKGLTPQPATPNTNVHRCDVPGCNATFGRPAEFRRHKRTVHKRLGAPEFQCMVQSCSYTYPRLDKVREHMRRVHGIRIQMEKA</sequence>
<dbReference type="OrthoDB" id="2687452at2759"/>
<name>A0A9W8XLC3_9PLEO</name>
<evidence type="ECO:0000313" key="3">
    <source>
        <dbReference type="EMBL" id="KAJ4353644.1"/>
    </source>
</evidence>
<gene>
    <name evidence="3" type="ORF">N0V89_005374</name>
</gene>
<dbReference type="PROSITE" id="PS50157">
    <property type="entry name" value="ZINC_FINGER_C2H2_2"/>
    <property type="match status" value="1"/>
</dbReference>
<dbReference type="RefSeq" id="XP_056071418.1">
    <property type="nucleotide sequence ID" value="XM_056214151.1"/>
</dbReference>
<dbReference type="InterPro" id="IPR013087">
    <property type="entry name" value="Znf_C2H2_type"/>
</dbReference>
<organism evidence="3 4">
    <name type="scientific">Didymosphaeria variabile</name>
    <dbReference type="NCBI Taxonomy" id="1932322"/>
    <lineage>
        <taxon>Eukaryota</taxon>
        <taxon>Fungi</taxon>
        <taxon>Dikarya</taxon>
        <taxon>Ascomycota</taxon>
        <taxon>Pezizomycotina</taxon>
        <taxon>Dothideomycetes</taxon>
        <taxon>Pleosporomycetidae</taxon>
        <taxon>Pleosporales</taxon>
        <taxon>Massarineae</taxon>
        <taxon>Didymosphaeriaceae</taxon>
        <taxon>Didymosphaeria</taxon>
    </lineage>
</organism>
<dbReference type="Proteomes" id="UP001140513">
    <property type="component" value="Unassembled WGS sequence"/>
</dbReference>
<evidence type="ECO:0000256" key="1">
    <source>
        <dbReference type="PROSITE-ProRule" id="PRU00042"/>
    </source>
</evidence>
<protein>
    <recommendedName>
        <fullName evidence="2">C2H2-type domain-containing protein</fullName>
    </recommendedName>
</protein>
<feature type="domain" description="C2H2-type" evidence="2">
    <location>
        <begin position="253"/>
        <end position="278"/>
    </location>
</feature>
<reference evidence="3" key="1">
    <citation type="submission" date="2022-10" db="EMBL/GenBank/DDBJ databases">
        <title>Tapping the CABI collections for fungal endophytes: first genome assemblies for Collariella, Neodidymelliopsis, Ascochyta clinopodiicola, Didymella pomorum, Didymosphaeria variabile, Neocosmospora piperis and Neocucurbitaria cava.</title>
        <authorList>
            <person name="Hill R."/>
        </authorList>
    </citation>
    <scope>NUCLEOTIDE SEQUENCE</scope>
    <source>
        <strain evidence="3">IMI 356815</strain>
    </source>
</reference>
<dbReference type="EMBL" id="JAPEUX010000004">
    <property type="protein sequence ID" value="KAJ4353644.1"/>
    <property type="molecule type" value="Genomic_DNA"/>
</dbReference>